<protein>
    <submittedName>
        <fullName evidence="1">GUN4 domain-containing protein</fullName>
    </submittedName>
</protein>
<dbReference type="EMBL" id="JAOWRF010000297">
    <property type="protein sequence ID" value="MCV3215916.1"/>
    <property type="molecule type" value="Genomic_DNA"/>
</dbReference>
<accession>A0ABT3B3F9</accession>
<dbReference type="Gene3D" id="1.10.10.1770">
    <property type="entry name" value="Gun4-like"/>
    <property type="match status" value="1"/>
</dbReference>
<gene>
    <name evidence="1" type="ORF">OGM63_20800</name>
</gene>
<organism evidence="1 2">
    <name type="scientific">Plectonema radiosum NIES-515</name>
    <dbReference type="NCBI Taxonomy" id="2986073"/>
    <lineage>
        <taxon>Bacteria</taxon>
        <taxon>Bacillati</taxon>
        <taxon>Cyanobacteriota</taxon>
        <taxon>Cyanophyceae</taxon>
        <taxon>Oscillatoriophycideae</taxon>
        <taxon>Oscillatoriales</taxon>
        <taxon>Microcoleaceae</taxon>
        <taxon>Plectonema</taxon>
    </lineage>
</organism>
<dbReference type="SUPFAM" id="SSF140869">
    <property type="entry name" value="GUN4-like"/>
    <property type="match status" value="1"/>
</dbReference>
<reference evidence="1 2" key="1">
    <citation type="submission" date="2022-10" db="EMBL/GenBank/DDBJ databases">
        <title>Identification of biosynthetic pathway for the production of the potent trypsin inhibitor radiosumin.</title>
        <authorList>
            <person name="Fewer D.P."/>
            <person name="Delbaje E."/>
            <person name="Ouyang X."/>
            <person name="Agostino P.D."/>
            <person name="Wahlsten M."/>
            <person name="Jokela J."/>
            <person name="Permi P."/>
            <person name="Haapaniemi E."/>
            <person name="Koistinen H."/>
        </authorList>
    </citation>
    <scope>NUCLEOTIDE SEQUENCE [LARGE SCALE GENOMIC DNA]</scope>
    <source>
        <strain evidence="1 2">NIES-515</strain>
    </source>
</reference>
<proteinExistence type="predicted"/>
<evidence type="ECO:0000313" key="1">
    <source>
        <dbReference type="EMBL" id="MCV3215916.1"/>
    </source>
</evidence>
<sequence length="87" mass="10309">MWQSLGGKPGVFNEKTWFNFGERVGWRTTRHHQILFATWTSREWSYYSQINFNQNAPEGHLPRLWDEWRGGVEVGLIALRLEICNIS</sequence>
<evidence type="ECO:0000313" key="2">
    <source>
        <dbReference type="Proteomes" id="UP001526143"/>
    </source>
</evidence>
<keyword evidence="2" id="KW-1185">Reference proteome</keyword>
<dbReference type="RefSeq" id="WP_263747572.1">
    <property type="nucleotide sequence ID" value="NZ_JAOWRF010000297.1"/>
</dbReference>
<name>A0ABT3B3F9_9CYAN</name>
<comment type="caution">
    <text evidence="1">The sequence shown here is derived from an EMBL/GenBank/DDBJ whole genome shotgun (WGS) entry which is preliminary data.</text>
</comment>
<dbReference type="Proteomes" id="UP001526143">
    <property type="component" value="Unassembled WGS sequence"/>
</dbReference>
<dbReference type="InterPro" id="IPR037215">
    <property type="entry name" value="GUN4-like_sf"/>
</dbReference>